<dbReference type="PANTHER" id="PTHR43080:SF2">
    <property type="entry name" value="CBS DOMAIN-CONTAINING PROTEIN"/>
    <property type="match status" value="1"/>
</dbReference>
<reference evidence="4 5" key="2">
    <citation type="journal article" date="2011" name="Stand. Genomic Sci.">
        <title>Complete genome sequence of Ferroglobus placidus AEDII12DO.</title>
        <authorList>
            <person name="Anderson I."/>
            <person name="Risso C."/>
            <person name="Holmes D."/>
            <person name="Lucas S."/>
            <person name="Copeland A."/>
            <person name="Lapidus A."/>
            <person name="Cheng J.F."/>
            <person name="Bruce D."/>
            <person name="Goodwin L."/>
            <person name="Pitluck S."/>
            <person name="Saunders E."/>
            <person name="Brettin T."/>
            <person name="Detter J.C."/>
            <person name="Han C."/>
            <person name="Tapia R."/>
            <person name="Larimer F."/>
            <person name="Land M."/>
            <person name="Hauser L."/>
            <person name="Woyke T."/>
            <person name="Lovley D."/>
            <person name="Kyrpides N."/>
            <person name="Ivanova N."/>
        </authorList>
    </citation>
    <scope>NUCLEOTIDE SEQUENCE [LARGE SCALE GENOMIC DNA]</scope>
    <source>
        <strain evidence="5">DSM 10642 / AEDII12DO</strain>
    </source>
</reference>
<dbReference type="Gene3D" id="3.30.160.100">
    <property type="entry name" value="Ribosome hibernation promotion factor-like"/>
    <property type="match status" value="1"/>
</dbReference>
<dbReference type="InterPro" id="IPR000644">
    <property type="entry name" value="CBS_dom"/>
</dbReference>
<dbReference type="KEGG" id="fpl:Ferp_2130"/>
<dbReference type="RefSeq" id="WP_012966599.1">
    <property type="nucleotide sequence ID" value="NC_013849.1"/>
</dbReference>
<dbReference type="EMBL" id="CP001899">
    <property type="protein sequence ID" value="ADC66261.1"/>
    <property type="molecule type" value="Genomic_DNA"/>
</dbReference>
<sequence length="389" mass="44527">MEDWLKELIRYDFEIVNAEDTISKVFPLLDKLDQDKAGAILVMEDGKVYGVVREKDLLRTSVLVNPHETKVKSAAIKTGIINVSELTLEKVLRRFIEDSTPFVVVKENGKYGVIYINDLLEALKDRLKDKKARDVMNPNVVTINAHESAAKALALMRTNGIDRLVVVDDSHRVVGVITGKDIIDRIVAPRRRARLGEEKGEKDKTLSIMVESIMSYPPVTAERMDSLADIVEQMLEHKVSSVVIVSKDNIPEGIVTKKDILESLIREAAPSQLKVELVTRDITLDEFDKEAINKDLENFMRKFGEFLGESYMFVYIKRHKDVFRALPLIHVRMKLTSERGTFFASGEGWGVEYAIHATLKKLEREILKEKELLLDHKMIRRFYEEVLEF</sequence>
<evidence type="ECO:0000256" key="2">
    <source>
        <dbReference type="PROSITE-ProRule" id="PRU00703"/>
    </source>
</evidence>
<dbReference type="AlphaFoldDB" id="D3S0M0"/>
<dbReference type="GeneID" id="8779666"/>
<evidence type="ECO:0000259" key="3">
    <source>
        <dbReference type="PROSITE" id="PS51371"/>
    </source>
</evidence>
<dbReference type="SUPFAM" id="SSF69754">
    <property type="entry name" value="Ribosome binding protein Y (YfiA homologue)"/>
    <property type="match status" value="1"/>
</dbReference>
<keyword evidence="5" id="KW-1185">Reference proteome</keyword>
<dbReference type="InterPro" id="IPR014651">
    <property type="entry name" value="UCP036983_2CBS_MJ1404"/>
</dbReference>
<evidence type="ECO:0000313" key="4">
    <source>
        <dbReference type="EMBL" id="ADC66261.1"/>
    </source>
</evidence>
<feature type="domain" description="CBS" evidence="3">
    <location>
        <begin position="8"/>
        <end position="69"/>
    </location>
</feature>
<dbReference type="InterPro" id="IPR046342">
    <property type="entry name" value="CBS_dom_sf"/>
</dbReference>
<dbReference type="eggNOG" id="arCOG00601">
    <property type="taxonomic scope" value="Archaea"/>
</dbReference>
<dbReference type="Gene3D" id="3.10.580.10">
    <property type="entry name" value="CBS-domain"/>
    <property type="match status" value="2"/>
</dbReference>
<gene>
    <name evidence="4" type="ordered locus">Ferp_2130</name>
</gene>
<protein>
    <submittedName>
        <fullName evidence="4">Putative signal transduction protein with CBS domains</fullName>
    </submittedName>
</protein>
<dbReference type="InterPro" id="IPR036567">
    <property type="entry name" value="RHF-like"/>
</dbReference>
<feature type="domain" description="CBS" evidence="3">
    <location>
        <begin position="136"/>
        <end position="192"/>
    </location>
</feature>
<dbReference type="Proteomes" id="UP000002613">
    <property type="component" value="Chromosome"/>
</dbReference>
<dbReference type="SUPFAM" id="SSF54631">
    <property type="entry name" value="CBS-domain pair"/>
    <property type="match status" value="2"/>
</dbReference>
<dbReference type="PROSITE" id="PS51371">
    <property type="entry name" value="CBS"/>
    <property type="match status" value="3"/>
</dbReference>
<dbReference type="PANTHER" id="PTHR43080">
    <property type="entry name" value="CBS DOMAIN-CONTAINING PROTEIN CBSX3, MITOCHONDRIAL"/>
    <property type="match status" value="1"/>
</dbReference>
<dbReference type="SMART" id="SM00116">
    <property type="entry name" value="CBS"/>
    <property type="match status" value="3"/>
</dbReference>
<reference evidence="5" key="1">
    <citation type="submission" date="2010-02" db="EMBL/GenBank/DDBJ databases">
        <title>Complete sequence of Ferroglobus placidus DSM 10642.</title>
        <authorList>
            <consortium name="US DOE Joint Genome Institute"/>
            <person name="Lucas S."/>
            <person name="Copeland A."/>
            <person name="Lapidus A."/>
            <person name="Cheng J.-F."/>
            <person name="Bruce D."/>
            <person name="Goodwin L."/>
            <person name="Pitluck S."/>
            <person name="Saunders E."/>
            <person name="Brettin T."/>
            <person name="Detter J.C."/>
            <person name="Han C."/>
            <person name="Tapia R."/>
            <person name="Larimer F."/>
            <person name="Land M."/>
            <person name="Hauser L."/>
            <person name="Kyrpides N."/>
            <person name="Ivanova N."/>
            <person name="Holmes D."/>
            <person name="Lovley D."/>
            <person name="Kyrpides N."/>
            <person name="Anderson I.J."/>
            <person name="Woyke T."/>
        </authorList>
    </citation>
    <scope>NUCLEOTIDE SEQUENCE [LARGE SCALE GENOMIC DNA]</scope>
    <source>
        <strain evidence="5">DSM 10642 / AEDII12DO</strain>
    </source>
</reference>
<dbReference type="PaxDb" id="589924-Ferp_2130"/>
<accession>D3S0M0</accession>
<evidence type="ECO:0000256" key="1">
    <source>
        <dbReference type="ARBA" id="ARBA00023122"/>
    </source>
</evidence>
<dbReference type="CDD" id="cd02205">
    <property type="entry name" value="CBS_pair_SF"/>
    <property type="match status" value="1"/>
</dbReference>
<keyword evidence="1 2" id="KW-0129">CBS domain</keyword>
<dbReference type="InterPro" id="IPR051257">
    <property type="entry name" value="Diverse_CBS-Domain"/>
</dbReference>
<organism evidence="4 5">
    <name type="scientific">Ferroglobus placidus (strain DSM 10642 / AEDII12DO)</name>
    <dbReference type="NCBI Taxonomy" id="589924"/>
    <lineage>
        <taxon>Archaea</taxon>
        <taxon>Methanobacteriati</taxon>
        <taxon>Methanobacteriota</taxon>
        <taxon>Archaeoglobi</taxon>
        <taxon>Archaeoglobales</taxon>
        <taxon>Archaeoglobaceae</taxon>
        <taxon>Ferroglobus</taxon>
    </lineage>
</organism>
<dbReference type="HOGENOM" id="CLU_035203_0_0_2"/>
<dbReference type="PIRSF" id="PIRSF036983">
    <property type="entry name" value="UCP_2CBS_MJ1404"/>
    <property type="match status" value="1"/>
</dbReference>
<evidence type="ECO:0000313" key="5">
    <source>
        <dbReference type="Proteomes" id="UP000002613"/>
    </source>
</evidence>
<dbReference type="Pfam" id="PF00571">
    <property type="entry name" value="CBS"/>
    <property type="match status" value="3"/>
</dbReference>
<dbReference type="STRING" id="589924.Ferp_2130"/>
<name>D3S0M0_FERPA</name>
<proteinExistence type="predicted"/>
<feature type="domain" description="CBS" evidence="3">
    <location>
        <begin position="214"/>
        <end position="271"/>
    </location>
</feature>